<feature type="region of interest" description="Disordered" evidence="1">
    <location>
        <begin position="179"/>
        <end position="200"/>
    </location>
</feature>
<protein>
    <submittedName>
        <fullName evidence="2">Uncharacterized protein</fullName>
    </submittedName>
</protein>
<feature type="region of interest" description="Disordered" evidence="1">
    <location>
        <begin position="88"/>
        <end position="112"/>
    </location>
</feature>
<gene>
    <name evidence="2" type="ORF">SARC_01864</name>
</gene>
<evidence type="ECO:0000256" key="1">
    <source>
        <dbReference type="SAM" id="MobiDB-lite"/>
    </source>
</evidence>
<sequence>MRLKLKSSLSSVLFRYISKISSTEDEKCEDLYMMDGLSHIFHDAPPLEHLRERANTDKTFDSSRGFYDRKVEPVRDVKLAIDGKQKREIGTTNDAEPIKDAKTANDEESTSTSVDIKWSTQCNQICRRNSTGYERRTRKHLSADNRRSKSKIRQLIIRFENIPELEVSFNKNVTTTKTYSSSEYNRSTDYETVGGDRKSF</sequence>
<dbReference type="EMBL" id="KQ241675">
    <property type="protein sequence ID" value="KNC85959.1"/>
    <property type="molecule type" value="Genomic_DNA"/>
</dbReference>
<dbReference type="RefSeq" id="XP_014159861.1">
    <property type="nucleotide sequence ID" value="XM_014304386.1"/>
</dbReference>
<dbReference type="GeneID" id="25902368"/>
<evidence type="ECO:0000313" key="3">
    <source>
        <dbReference type="Proteomes" id="UP000054560"/>
    </source>
</evidence>
<feature type="compositionally biased region" description="Basic and acidic residues" evidence="1">
    <location>
        <begin position="186"/>
        <end position="200"/>
    </location>
</feature>
<organism evidence="2 3">
    <name type="scientific">Sphaeroforma arctica JP610</name>
    <dbReference type="NCBI Taxonomy" id="667725"/>
    <lineage>
        <taxon>Eukaryota</taxon>
        <taxon>Ichthyosporea</taxon>
        <taxon>Ichthyophonida</taxon>
        <taxon>Sphaeroforma</taxon>
    </lineage>
</organism>
<reference evidence="2 3" key="1">
    <citation type="submission" date="2011-02" db="EMBL/GenBank/DDBJ databases">
        <title>The Genome Sequence of Sphaeroforma arctica JP610.</title>
        <authorList>
            <consortium name="The Broad Institute Genome Sequencing Platform"/>
            <person name="Russ C."/>
            <person name="Cuomo C."/>
            <person name="Young S.K."/>
            <person name="Zeng Q."/>
            <person name="Gargeya S."/>
            <person name="Alvarado L."/>
            <person name="Berlin A."/>
            <person name="Chapman S.B."/>
            <person name="Chen Z."/>
            <person name="Freedman E."/>
            <person name="Gellesch M."/>
            <person name="Goldberg J."/>
            <person name="Griggs A."/>
            <person name="Gujja S."/>
            <person name="Heilman E."/>
            <person name="Heiman D."/>
            <person name="Howarth C."/>
            <person name="Mehta T."/>
            <person name="Neiman D."/>
            <person name="Pearson M."/>
            <person name="Roberts A."/>
            <person name="Saif S."/>
            <person name="Shea T."/>
            <person name="Shenoy N."/>
            <person name="Sisk P."/>
            <person name="Stolte C."/>
            <person name="Sykes S."/>
            <person name="White J."/>
            <person name="Yandava C."/>
            <person name="Burger G."/>
            <person name="Gray M.W."/>
            <person name="Holland P.W.H."/>
            <person name="King N."/>
            <person name="Lang F.B.F."/>
            <person name="Roger A.J."/>
            <person name="Ruiz-Trillo I."/>
            <person name="Haas B."/>
            <person name="Nusbaum C."/>
            <person name="Birren B."/>
        </authorList>
    </citation>
    <scope>NUCLEOTIDE SEQUENCE [LARGE SCALE GENOMIC DNA]</scope>
    <source>
        <strain evidence="2 3">JP610</strain>
    </source>
</reference>
<proteinExistence type="predicted"/>
<name>A0A0L0GAM4_9EUKA</name>
<feature type="compositionally biased region" description="Basic and acidic residues" evidence="1">
    <location>
        <begin position="96"/>
        <end position="105"/>
    </location>
</feature>
<dbReference type="AlphaFoldDB" id="A0A0L0GAM4"/>
<keyword evidence="3" id="KW-1185">Reference proteome</keyword>
<evidence type="ECO:0000313" key="2">
    <source>
        <dbReference type="EMBL" id="KNC85959.1"/>
    </source>
</evidence>
<dbReference type="Proteomes" id="UP000054560">
    <property type="component" value="Unassembled WGS sequence"/>
</dbReference>
<accession>A0A0L0GAM4</accession>